<protein>
    <submittedName>
        <fullName evidence="1">Uncharacterized protein</fullName>
    </submittedName>
</protein>
<gene>
    <name evidence="1" type="ORF">UU93_C0028G0001</name>
</gene>
<dbReference type="AlphaFoldDB" id="A0A0G1A9V7"/>
<comment type="caution">
    <text evidence="1">The sequence shown here is derived from an EMBL/GenBank/DDBJ whole genome shotgun (WGS) entry which is preliminary data.</text>
</comment>
<organism evidence="1 2">
    <name type="scientific">Candidatus Amesbacteria bacterium GW2011_GWA2_42_12</name>
    <dbReference type="NCBI Taxonomy" id="1618356"/>
    <lineage>
        <taxon>Bacteria</taxon>
        <taxon>Candidatus Amesiibacteriota</taxon>
    </lineage>
</organism>
<feature type="non-terminal residue" evidence="1">
    <location>
        <position position="1"/>
    </location>
</feature>
<evidence type="ECO:0000313" key="2">
    <source>
        <dbReference type="Proteomes" id="UP000034160"/>
    </source>
</evidence>
<dbReference type="EMBL" id="LCCN01000028">
    <property type="protein sequence ID" value="KKS30891.1"/>
    <property type="molecule type" value="Genomic_DNA"/>
</dbReference>
<proteinExistence type="predicted"/>
<dbReference type="Proteomes" id="UP000034160">
    <property type="component" value="Unassembled WGS sequence"/>
</dbReference>
<evidence type="ECO:0000313" key="1">
    <source>
        <dbReference type="EMBL" id="KKS30891.1"/>
    </source>
</evidence>
<reference evidence="1 2" key="1">
    <citation type="journal article" date="2015" name="Nature">
        <title>rRNA introns, odd ribosomes, and small enigmatic genomes across a large radiation of phyla.</title>
        <authorList>
            <person name="Brown C.T."/>
            <person name="Hug L.A."/>
            <person name="Thomas B.C."/>
            <person name="Sharon I."/>
            <person name="Castelle C.J."/>
            <person name="Singh A."/>
            <person name="Wilkins M.J."/>
            <person name="Williams K.H."/>
            <person name="Banfield J.F."/>
        </authorList>
    </citation>
    <scope>NUCLEOTIDE SEQUENCE [LARGE SCALE GENOMIC DNA]</scope>
</reference>
<sequence>HKIGLRSVSEKENGEMTADLFCRTAKRARVASANSYSGFQIQEGDFSEMRRFVICKANYKKDFCFQFFEEAIFAILI</sequence>
<accession>A0A0G1A9V7</accession>
<name>A0A0G1A9V7_9BACT</name>